<comment type="caution">
    <text evidence="1">The sequence shown here is derived from an EMBL/GenBank/DDBJ whole genome shotgun (WGS) entry which is preliminary data.</text>
</comment>
<sequence>MPVPARGNIVIAQRFTLQTRPVAVVRFKSVGNWTWTIVHYVPAGLVQAAVASQTATFIEAYFFQGGLCDPFTYHVAELLRLVVLPLLEIRRFEDSSIALAYYAQQICRHVWNYGGPGTAGIKPLQYDCEKGVPKYIDFSPHLGVAGVYNLGRWLRRFFDTCNCYDLAGIVQLACAALGTSPVPNILSVLETEWVYSLSLGQQTHLQYMQAAIDQGRETYQMGPAVIQRPRGITEFLLD</sequence>
<organism evidence="1 2">
    <name type="scientific">Cryomyces minteri</name>
    <dbReference type="NCBI Taxonomy" id="331657"/>
    <lineage>
        <taxon>Eukaryota</taxon>
        <taxon>Fungi</taxon>
        <taxon>Dikarya</taxon>
        <taxon>Ascomycota</taxon>
        <taxon>Pezizomycotina</taxon>
        <taxon>Dothideomycetes</taxon>
        <taxon>Dothideomycetes incertae sedis</taxon>
        <taxon>Cryomyces</taxon>
    </lineage>
</organism>
<name>A0A4U0WLR4_9PEZI</name>
<reference evidence="1 2" key="1">
    <citation type="submission" date="2017-03" db="EMBL/GenBank/DDBJ databases">
        <title>Genomes of endolithic fungi from Antarctica.</title>
        <authorList>
            <person name="Coleine C."/>
            <person name="Masonjones S."/>
            <person name="Stajich J.E."/>
        </authorList>
    </citation>
    <scope>NUCLEOTIDE SEQUENCE [LARGE SCALE GENOMIC DNA]</scope>
    <source>
        <strain evidence="1 2">CCFEE 5187</strain>
    </source>
</reference>
<evidence type="ECO:0000313" key="2">
    <source>
        <dbReference type="Proteomes" id="UP000308768"/>
    </source>
</evidence>
<protein>
    <submittedName>
        <fullName evidence="1">Uncharacterized protein</fullName>
    </submittedName>
</protein>
<proteinExistence type="predicted"/>
<gene>
    <name evidence="1" type="ORF">B0A49_06293</name>
</gene>
<accession>A0A4U0WLR4</accession>
<dbReference type="AlphaFoldDB" id="A0A4U0WLR4"/>
<evidence type="ECO:0000313" key="1">
    <source>
        <dbReference type="EMBL" id="TKA63528.1"/>
    </source>
</evidence>
<keyword evidence="2" id="KW-1185">Reference proteome</keyword>
<dbReference type="EMBL" id="NAJN01001390">
    <property type="protein sequence ID" value="TKA63528.1"/>
    <property type="molecule type" value="Genomic_DNA"/>
</dbReference>
<dbReference type="OrthoDB" id="3942368at2759"/>
<dbReference type="Proteomes" id="UP000308768">
    <property type="component" value="Unassembled WGS sequence"/>
</dbReference>